<evidence type="ECO:0000256" key="1">
    <source>
        <dbReference type="ARBA" id="ARBA00004651"/>
    </source>
</evidence>
<feature type="transmembrane region" description="Helical" evidence="10">
    <location>
        <begin position="202"/>
        <end position="230"/>
    </location>
</feature>
<dbReference type="GO" id="GO:0007165">
    <property type="term" value="P:signal transduction"/>
    <property type="evidence" value="ECO:0007669"/>
    <property type="project" value="UniProtKB-KW"/>
</dbReference>
<dbReference type="Pfam" id="PF02949">
    <property type="entry name" value="7tm_6"/>
    <property type="match status" value="1"/>
</dbReference>
<evidence type="ECO:0000256" key="5">
    <source>
        <dbReference type="ARBA" id="ARBA00022725"/>
    </source>
</evidence>
<evidence type="ECO:0000313" key="11">
    <source>
        <dbReference type="Proteomes" id="UP000515204"/>
    </source>
</evidence>
<comment type="subcellular location">
    <subcellularLocation>
        <location evidence="1">Cell membrane</location>
        <topology evidence="1">Multi-pass membrane protein</topology>
    </subcellularLocation>
</comment>
<dbReference type="GO" id="GO:0004984">
    <property type="term" value="F:olfactory receptor activity"/>
    <property type="evidence" value="ECO:0007669"/>
    <property type="project" value="InterPro"/>
</dbReference>
<feature type="transmembrane region" description="Helical" evidence="10">
    <location>
        <begin position="147"/>
        <end position="165"/>
    </location>
</feature>
<name>A0A6P3X0C4_DINQU</name>
<feature type="transmembrane region" description="Helical" evidence="10">
    <location>
        <begin position="85"/>
        <end position="104"/>
    </location>
</feature>
<evidence type="ECO:0000256" key="2">
    <source>
        <dbReference type="ARBA" id="ARBA00022475"/>
    </source>
</evidence>
<keyword evidence="11" id="KW-1185">Reference proteome</keyword>
<feature type="transmembrane region" description="Helical" evidence="10">
    <location>
        <begin position="60"/>
        <end position="79"/>
    </location>
</feature>
<dbReference type="OrthoDB" id="8185860at2759"/>
<dbReference type="GeneID" id="106742914"/>
<evidence type="ECO:0000256" key="3">
    <source>
        <dbReference type="ARBA" id="ARBA00022606"/>
    </source>
</evidence>
<reference evidence="12" key="1">
    <citation type="submission" date="2025-08" db="UniProtKB">
        <authorList>
            <consortium name="RefSeq"/>
        </authorList>
    </citation>
    <scope>IDENTIFICATION</scope>
</reference>
<dbReference type="InterPro" id="IPR004117">
    <property type="entry name" value="7tm6_olfct_rcpt"/>
</dbReference>
<evidence type="ECO:0000256" key="9">
    <source>
        <dbReference type="ARBA" id="ARBA00023224"/>
    </source>
</evidence>
<dbReference type="GO" id="GO:0005886">
    <property type="term" value="C:plasma membrane"/>
    <property type="evidence" value="ECO:0007669"/>
    <property type="project" value="UniProtKB-SubCell"/>
</dbReference>
<dbReference type="RefSeq" id="XP_014471758.1">
    <property type="nucleotide sequence ID" value="XM_014616272.1"/>
</dbReference>
<keyword evidence="3" id="KW-0716">Sensory transduction</keyword>
<dbReference type="GO" id="GO:0005549">
    <property type="term" value="F:odorant binding"/>
    <property type="evidence" value="ECO:0007669"/>
    <property type="project" value="InterPro"/>
</dbReference>
<dbReference type="AlphaFoldDB" id="A0A6P3X0C4"/>
<evidence type="ECO:0000256" key="7">
    <source>
        <dbReference type="ARBA" id="ARBA00023136"/>
    </source>
</evidence>
<keyword evidence="6 10" id="KW-1133">Transmembrane helix</keyword>
<gene>
    <name evidence="12" type="primary">LOC106742914</name>
</gene>
<evidence type="ECO:0000313" key="12">
    <source>
        <dbReference type="RefSeq" id="XP_014471758.1"/>
    </source>
</evidence>
<keyword evidence="8" id="KW-0675">Receptor</keyword>
<keyword evidence="2" id="KW-1003">Cell membrane</keyword>
<dbReference type="Proteomes" id="UP000515204">
    <property type="component" value="Unplaced"/>
</dbReference>
<evidence type="ECO:0000256" key="8">
    <source>
        <dbReference type="ARBA" id="ARBA00023170"/>
    </source>
</evidence>
<keyword evidence="7 10" id="KW-0472">Membrane</keyword>
<feature type="transmembrane region" description="Helical" evidence="10">
    <location>
        <begin position="294"/>
        <end position="319"/>
    </location>
</feature>
<organism evidence="11 12">
    <name type="scientific">Dinoponera quadriceps</name>
    <name type="common">South American ant</name>
    <dbReference type="NCBI Taxonomy" id="609295"/>
    <lineage>
        <taxon>Eukaryota</taxon>
        <taxon>Metazoa</taxon>
        <taxon>Ecdysozoa</taxon>
        <taxon>Arthropoda</taxon>
        <taxon>Hexapoda</taxon>
        <taxon>Insecta</taxon>
        <taxon>Pterygota</taxon>
        <taxon>Neoptera</taxon>
        <taxon>Endopterygota</taxon>
        <taxon>Hymenoptera</taxon>
        <taxon>Apocrita</taxon>
        <taxon>Aculeata</taxon>
        <taxon>Formicoidea</taxon>
        <taxon>Formicidae</taxon>
        <taxon>Ponerinae</taxon>
        <taxon>Ponerini</taxon>
        <taxon>Dinoponera</taxon>
    </lineage>
</organism>
<dbReference type="KEGG" id="dqu:106742914"/>
<proteinExistence type="predicted"/>
<protein>
    <submittedName>
        <fullName evidence="12">Uncharacterized protein LOC106742914</fullName>
    </submittedName>
</protein>
<dbReference type="PANTHER" id="PTHR21137">
    <property type="entry name" value="ODORANT RECEPTOR"/>
    <property type="match status" value="1"/>
</dbReference>
<keyword evidence="9" id="KW-0807">Transducer</keyword>
<keyword evidence="4 10" id="KW-0812">Transmembrane</keyword>
<sequence>MARAKLSATEKFVDGVESGASAGGEEAGSFNYAVAVNRWSMRLLGLWPLDARLSYLKCSVILGLMIVVMLPVVTCLFMITDWVAIMNQVNMTLPSLPMFVRFLVMKIKAQNLRVVLSSMSHDWANYRHLSVRNRRTMFHYAKRGRRINVVCIVWMILTIAVYVITPFGNTWLNSYPGNATGRRLPVDAYFPFSLEQPYVYEMIYVVQSITGVIGGMVIFSVDCFVCVIVFHACGQLEVLAATLERHYDAVEHDRKDARSHTCACLSCIVKRHVHIINYMDVVEKSFNNFILCQLLATTVILAFQGFQIVLVAGIMLISIQQG</sequence>
<evidence type="ECO:0000256" key="4">
    <source>
        <dbReference type="ARBA" id="ARBA00022692"/>
    </source>
</evidence>
<evidence type="ECO:0000256" key="6">
    <source>
        <dbReference type="ARBA" id="ARBA00022989"/>
    </source>
</evidence>
<accession>A0A6P3X0C4</accession>
<keyword evidence="5" id="KW-0552">Olfaction</keyword>
<evidence type="ECO:0000256" key="10">
    <source>
        <dbReference type="SAM" id="Phobius"/>
    </source>
</evidence>
<dbReference type="PANTHER" id="PTHR21137:SF35">
    <property type="entry name" value="ODORANT RECEPTOR 19A-RELATED"/>
    <property type="match status" value="1"/>
</dbReference>